<protein>
    <submittedName>
        <fullName evidence="2">Uncharacterized protein</fullName>
    </submittedName>
</protein>
<gene>
    <name evidence="2" type="ORF">GCM10022226_26710</name>
</gene>
<dbReference type="EMBL" id="BAAAZR010000004">
    <property type="protein sequence ID" value="GAA3805417.1"/>
    <property type="molecule type" value="Genomic_DNA"/>
</dbReference>
<feature type="region of interest" description="Disordered" evidence="1">
    <location>
        <begin position="1"/>
        <end position="119"/>
    </location>
</feature>
<organism evidence="2 3">
    <name type="scientific">Sphaerisporangium flaviroseum</name>
    <dbReference type="NCBI Taxonomy" id="509199"/>
    <lineage>
        <taxon>Bacteria</taxon>
        <taxon>Bacillati</taxon>
        <taxon>Actinomycetota</taxon>
        <taxon>Actinomycetes</taxon>
        <taxon>Streptosporangiales</taxon>
        <taxon>Streptosporangiaceae</taxon>
        <taxon>Sphaerisporangium</taxon>
    </lineage>
</organism>
<accession>A0ABP7HVI3</accession>
<dbReference type="Proteomes" id="UP001500888">
    <property type="component" value="Unassembled WGS sequence"/>
</dbReference>
<evidence type="ECO:0000313" key="3">
    <source>
        <dbReference type="Proteomes" id="UP001500888"/>
    </source>
</evidence>
<sequence length="119" mass="12917">MADATRPVPSAGPWVDRGLSDSSRYEKAVDSGPRSIKTTMRGSACLAQGDPLIIAEHPPSPTMRRTAWDKTSAMSIIGPRPNHDPGSRRSSFRREPVRGSPCPRGTRARPDSSDRHDGI</sequence>
<evidence type="ECO:0000313" key="2">
    <source>
        <dbReference type="EMBL" id="GAA3805417.1"/>
    </source>
</evidence>
<feature type="compositionally biased region" description="Basic and acidic residues" evidence="1">
    <location>
        <begin position="108"/>
        <end position="119"/>
    </location>
</feature>
<evidence type="ECO:0000256" key="1">
    <source>
        <dbReference type="SAM" id="MobiDB-lite"/>
    </source>
</evidence>
<comment type="caution">
    <text evidence="2">The sequence shown here is derived from an EMBL/GenBank/DDBJ whole genome shotgun (WGS) entry which is preliminary data.</text>
</comment>
<reference evidence="3" key="1">
    <citation type="journal article" date="2019" name="Int. J. Syst. Evol. Microbiol.">
        <title>The Global Catalogue of Microorganisms (GCM) 10K type strain sequencing project: providing services to taxonomists for standard genome sequencing and annotation.</title>
        <authorList>
            <consortium name="The Broad Institute Genomics Platform"/>
            <consortium name="The Broad Institute Genome Sequencing Center for Infectious Disease"/>
            <person name="Wu L."/>
            <person name="Ma J."/>
        </authorList>
    </citation>
    <scope>NUCLEOTIDE SEQUENCE [LARGE SCALE GENOMIC DNA]</scope>
    <source>
        <strain evidence="3">JCM 16908</strain>
    </source>
</reference>
<feature type="compositionally biased region" description="Basic and acidic residues" evidence="1">
    <location>
        <begin position="81"/>
        <end position="97"/>
    </location>
</feature>
<proteinExistence type="predicted"/>
<keyword evidence="3" id="KW-1185">Reference proteome</keyword>
<name>A0ABP7HVI3_9ACTN</name>